<dbReference type="RefSeq" id="WP_158195411.1">
    <property type="nucleotide sequence ID" value="NZ_CP046908.1"/>
</dbReference>
<evidence type="ECO:0000256" key="1">
    <source>
        <dbReference type="SAM" id="Phobius"/>
    </source>
</evidence>
<name>A0A857CCK4_9HYPH</name>
<feature type="transmembrane region" description="Helical" evidence="1">
    <location>
        <begin position="6"/>
        <end position="27"/>
    </location>
</feature>
<dbReference type="Proteomes" id="UP000435648">
    <property type="component" value="Chromosome"/>
</dbReference>
<evidence type="ECO:0000313" key="3">
    <source>
        <dbReference type="Proteomes" id="UP000435648"/>
    </source>
</evidence>
<gene>
    <name evidence="2" type="ORF">GH266_20100</name>
</gene>
<keyword evidence="1" id="KW-0812">Transmembrane</keyword>
<reference evidence="2 3" key="1">
    <citation type="submission" date="2019-12" db="EMBL/GenBank/DDBJ databases">
        <title>The genome of Stappia indica PHM037.</title>
        <authorList>
            <person name="Kacar D."/>
            <person name="Galan B."/>
            <person name="Canedo L."/>
            <person name="Rodriguez P."/>
            <person name="de la Calle F."/>
            <person name="Garcia J.L."/>
        </authorList>
    </citation>
    <scope>NUCLEOTIDE SEQUENCE [LARGE SCALE GENOMIC DNA]</scope>
    <source>
        <strain evidence="2 3">PHM037</strain>
    </source>
</reference>
<keyword evidence="1" id="KW-0472">Membrane</keyword>
<protein>
    <submittedName>
        <fullName evidence="2">Uncharacterized protein</fullName>
    </submittedName>
</protein>
<sequence length="176" mass="19975">MIGSELAIFVSIVSLIIAIASFIWNVWSKFIYPKPRIRVYASVMSVYSGEIEDEILVVSAVNFGPIEATIRCCGVKIIDEDGREKTALMNPLDMYPLQKRQTIGPFGGGLPKKLSVGEEFSLYFHYGSNVKFIDKWVDCYFLSDTFGTMHRSSKKDAQRIFDKFEADKANGFRFQN</sequence>
<dbReference type="EMBL" id="CP046908">
    <property type="protein sequence ID" value="QGZ36585.1"/>
    <property type="molecule type" value="Genomic_DNA"/>
</dbReference>
<dbReference type="AlphaFoldDB" id="A0A857CCK4"/>
<evidence type="ECO:0000313" key="2">
    <source>
        <dbReference type="EMBL" id="QGZ36585.1"/>
    </source>
</evidence>
<proteinExistence type="predicted"/>
<organism evidence="2 3">
    <name type="scientific">Stappia indica</name>
    <dbReference type="NCBI Taxonomy" id="538381"/>
    <lineage>
        <taxon>Bacteria</taxon>
        <taxon>Pseudomonadati</taxon>
        <taxon>Pseudomonadota</taxon>
        <taxon>Alphaproteobacteria</taxon>
        <taxon>Hyphomicrobiales</taxon>
        <taxon>Stappiaceae</taxon>
        <taxon>Stappia</taxon>
    </lineage>
</organism>
<accession>A0A857CCK4</accession>
<dbReference type="OrthoDB" id="7871150at2"/>
<dbReference type="KEGG" id="siw:GH266_20100"/>
<keyword evidence="1" id="KW-1133">Transmembrane helix</keyword>